<accession>M2X8E3</accession>
<reference evidence="2" key="1">
    <citation type="journal article" date="2013" name="Science">
        <title>Gene transfer from bacteria and archaea facilitated evolution of an extremophilic eukaryote.</title>
        <authorList>
            <person name="Schonknecht G."/>
            <person name="Chen W.H."/>
            <person name="Ternes C.M."/>
            <person name="Barbier G.G."/>
            <person name="Shrestha R.P."/>
            <person name="Stanke M."/>
            <person name="Brautigam A."/>
            <person name="Baker B.J."/>
            <person name="Banfield J.F."/>
            <person name="Garavito R.M."/>
            <person name="Carr K."/>
            <person name="Wilkerson C."/>
            <person name="Rensing S.A."/>
            <person name="Gagneul D."/>
            <person name="Dickenson N.E."/>
            <person name="Oesterhelt C."/>
            <person name="Lercher M.J."/>
            <person name="Weber A.P."/>
        </authorList>
    </citation>
    <scope>NUCLEOTIDE SEQUENCE [LARGE SCALE GENOMIC DNA]</scope>
    <source>
        <strain evidence="2">074W</strain>
    </source>
</reference>
<evidence type="ECO:0000313" key="1">
    <source>
        <dbReference type="EMBL" id="EME26117.1"/>
    </source>
</evidence>
<dbReference type="Gramene" id="EME26117">
    <property type="protein sequence ID" value="EME26117"/>
    <property type="gene ID" value="Gasu_62330"/>
</dbReference>
<evidence type="ECO:0000313" key="2">
    <source>
        <dbReference type="Proteomes" id="UP000030680"/>
    </source>
</evidence>
<dbReference type="GeneID" id="17085105"/>
<dbReference type="Proteomes" id="UP000030680">
    <property type="component" value="Unassembled WGS sequence"/>
</dbReference>
<sequence>SLKKEQNSATNSLTTLSELLGRFEDLYSC</sequence>
<dbReference type="KEGG" id="gsl:Gasu_62330"/>
<gene>
    <name evidence="1" type="ORF">Gasu_62330</name>
</gene>
<feature type="non-terminal residue" evidence="1">
    <location>
        <position position="1"/>
    </location>
</feature>
<proteinExistence type="predicted"/>
<protein>
    <submittedName>
        <fullName evidence="1">Uncharacterized protein</fullName>
    </submittedName>
</protein>
<organism evidence="1 2">
    <name type="scientific">Galdieria sulphuraria</name>
    <name type="common">Red alga</name>
    <dbReference type="NCBI Taxonomy" id="130081"/>
    <lineage>
        <taxon>Eukaryota</taxon>
        <taxon>Rhodophyta</taxon>
        <taxon>Bangiophyceae</taxon>
        <taxon>Galdieriales</taxon>
        <taxon>Galdieriaceae</taxon>
        <taxon>Galdieria</taxon>
    </lineage>
</organism>
<dbReference type="AlphaFoldDB" id="M2X8E3"/>
<name>M2X8E3_GALSU</name>
<keyword evidence="2" id="KW-1185">Reference proteome</keyword>
<dbReference type="RefSeq" id="XP_005702637.1">
    <property type="nucleotide sequence ID" value="XM_005702580.1"/>
</dbReference>
<dbReference type="EMBL" id="KB454604">
    <property type="protein sequence ID" value="EME26117.1"/>
    <property type="molecule type" value="Genomic_DNA"/>
</dbReference>